<name>A0AA45KGI3_9LACT</name>
<keyword evidence="2" id="KW-1185">Reference proteome</keyword>
<accession>A0AA45KGI3</accession>
<dbReference type="AlphaFoldDB" id="A0AA45KGI3"/>
<organism evidence="1 2">
    <name type="scientific">Lactococcus taiwanensis</name>
    <dbReference type="NCBI Taxonomy" id="1151742"/>
    <lineage>
        <taxon>Bacteria</taxon>
        <taxon>Bacillati</taxon>
        <taxon>Bacillota</taxon>
        <taxon>Bacilli</taxon>
        <taxon>Lactobacillales</taxon>
        <taxon>Streptococcaceae</taxon>
        <taxon>Lactococcus</taxon>
    </lineage>
</organism>
<sequence>MAERHSPWENPQQDYKLILAKRRSERRYRSLQLAKTLKILLTKFKKLNVDNLNAEILGWIDQLENDAEYLDDEDFAAAKKFVSRMQKELTKLEK</sequence>
<dbReference type="RefSeq" id="WP_205872110.1">
    <property type="nucleotide sequence ID" value="NZ_CP070872.1"/>
</dbReference>
<evidence type="ECO:0000313" key="1">
    <source>
        <dbReference type="EMBL" id="QSE76952.1"/>
    </source>
</evidence>
<dbReference type="KEGG" id="lti:JW886_01410"/>
<proteinExistence type="predicted"/>
<protein>
    <submittedName>
        <fullName evidence="1">Uncharacterized protein</fullName>
    </submittedName>
</protein>
<dbReference type="EMBL" id="CP070872">
    <property type="protein sequence ID" value="QSE76952.1"/>
    <property type="molecule type" value="Genomic_DNA"/>
</dbReference>
<gene>
    <name evidence="1" type="ORF">JW886_01410</name>
</gene>
<reference evidence="1 2" key="1">
    <citation type="submission" date="2021-02" db="EMBL/GenBank/DDBJ databases">
        <title>Complete genome sequence of Lactococcus lactis strain K_LL004.</title>
        <authorList>
            <person name="Kim H.B."/>
        </authorList>
    </citation>
    <scope>NUCLEOTIDE SEQUENCE [LARGE SCALE GENOMIC DNA]</scope>
    <source>
        <strain evidence="1 2">K_LL004</strain>
    </source>
</reference>
<evidence type="ECO:0000313" key="2">
    <source>
        <dbReference type="Proteomes" id="UP000663608"/>
    </source>
</evidence>
<dbReference type="Proteomes" id="UP000663608">
    <property type="component" value="Chromosome"/>
</dbReference>